<sequence>MKFVYPLMLLVALPTMHLNLLNAEPTKKEAKNLSHTDEPLPKTKANVIKNKLCPECSRIYPGDVNFCSIDGKGLVDFTEEELICPTCKQKANPGEKFCKKDGTPLISKSLPDKTTSVPDKKIEINLPPNATQEDKTKAAMYHFMEGNRLREEMNDFEGALEEYRKAEKINPELPSLHFQMGGIYWKLGKQKEALAHLDKCKTILEAQPPETKSSESYQKTLQDVKVYINKLEKGLKPSEKNQRKELTQAERDERMKKALSENRGKWGEMIVIPAGKFTMGTKEDEFIPEETPQHEVYLDTYYIDKYEVTNALYWEFLQYIKSTGDHSKCFPGEPKNKDHTPGTPHTGWDYPYYDYPDYPVTRVDWYDAYAYAAWAGKRLPTEAEWEKAARGTDGRRFPWGNVWDAKRSNVGPDAPLSVGSFEYGASVYGCLDLIGSVSEWCYDWYHPEYYHTSPSMNPKGPEASTGMRVIKGASLFAPYAYKMRCAVRIFGNAEDRNKSIGFRCAKDYTPETEKTIKETSKPEDKGKAVH</sequence>
<dbReference type="SUPFAM" id="SSF48452">
    <property type="entry name" value="TPR-like"/>
    <property type="match status" value="1"/>
</dbReference>
<dbReference type="AlphaFoldDB" id="A0A0M2UYA5"/>
<keyword evidence="2" id="KW-0732">Signal</keyword>
<accession>A0A0M2UYA5</accession>
<feature type="signal peptide" evidence="2">
    <location>
        <begin position="1"/>
        <end position="23"/>
    </location>
</feature>
<dbReference type="InterPro" id="IPR051043">
    <property type="entry name" value="Sulfatase_Mod_Factor_Kinase"/>
</dbReference>
<dbReference type="PATRIC" id="fig|380242.3.peg.919"/>
<protein>
    <recommendedName>
        <fullName evidence="3">Sulfatase-modifying factor enzyme-like domain-containing protein</fullName>
    </recommendedName>
</protein>
<dbReference type="Pfam" id="PF03781">
    <property type="entry name" value="FGE-sulfatase"/>
    <property type="match status" value="1"/>
</dbReference>
<dbReference type="Gene3D" id="3.90.1580.10">
    <property type="entry name" value="paralog of FGE (formylglycine-generating enzyme)"/>
    <property type="match status" value="1"/>
</dbReference>
<name>A0A0M2UYA5_9BACT</name>
<dbReference type="PANTHER" id="PTHR23150:SF19">
    <property type="entry name" value="FORMYLGLYCINE-GENERATING ENZYME"/>
    <property type="match status" value="1"/>
</dbReference>
<feature type="region of interest" description="Disordered" evidence="1">
    <location>
        <begin position="511"/>
        <end position="530"/>
    </location>
</feature>
<dbReference type="PANTHER" id="PTHR23150">
    <property type="entry name" value="SULFATASE MODIFYING FACTOR 1, 2"/>
    <property type="match status" value="1"/>
</dbReference>
<evidence type="ECO:0000256" key="2">
    <source>
        <dbReference type="SAM" id="SignalP"/>
    </source>
</evidence>
<dbReference type="Gene3D" id="1.25.40.10">
    <property type="entry name" value="Tetratricopeptide repeat domain"/>
    <property type="match status" value="1"/>
</dbReference>
<dbReference type="Proteomes" id="UP000034954">
    <property type="component" value="Unassembled WGS sequence"/>
</dbReference>
<dbReference type="InterPro" id="IPR016187">
    <property type="entry name" value="CTDL_fold"/>
</dbReference>
<organism evidence="4 5">
    <name type="scientific">Candidatus Brocadia fulgida</name>
    <dbReference type="NCBI Taxonomy" id="380242"/>
    <lineage>
        <taxon>Bacteria</taxon>
        <taxon>Pseudomonadati</taxon>
        <taxon>Planctomycetota</taxon>
        <taxon>Candidatus Brocadiia</taxon>
        <taxon>Candidatus Brocadiales</taxon>
        <taxon>Candidatus Brocadiaceae</taxon>
        <taxon>Candidatus Brocadia</taxon>
    </lineage>
</organism>
<keyword evidence="5" id="KW-1185">Reference proteome</keyword>
<evidence type="ECO:0000259" key="3">
    <source>
        <dbReference type="Pfam" id="PF03781"/>
    </source>
</evidence>
<dbReference type="InterPro" id="IPR005532">
    <property type="entry name" value="SUMF_dom"/>
</dbReference>
<evidence type="ECO:0000256" key="1">
    <source>
        <dbReference type="SAM" id="MobiDB-lite"/>
    </source>
</evidence>
<feature type="region of interest" description="Disordered" evidence="1">
    <location>
        <begin position="237"/>
        <end position="257"/>
    </location>
</feature>
<dbReference type="EMBL" id="LAQJ01000090">
    <property type="protein sequence ID" value="KKO20550.1"/>
    <property type="molecule type" value="Genomic_DNA"/>
</dbReference>
<dbReference type="InterPro" id="IPR011990">
    <property type="entry name" value="TPR-like_helical_dom_sf"/>
</dbReference>
<evidence type="ECO:0000313" key="4">
    <source>
        <dbReference type="EMBL" id="KKO20550.1"/>
    </source>
</evidence>
<evidence type="ECO:0000313" key="5">
    <source>
        <dbReference type="Proteomes" id="UP000034954"/>
    </source>
</evidence>
<feature type="chain" id="PRO_5005644162" description="Sulfatase-modifying factor enzyme-like domain-containing protein" evidence="2">
    <location>
        <begin position="24"/>
        <end position="530"/>
    </location>
</feature>
<gene>
    <name evidence="4" type="ORF">BROFUL_00726</name>
</gene>
<comment type="caution">
    <text evidence="4">The sequence shown here is derived from an EMBL/GenBank/DDBJ whole genome shotgun (WGS) entry which is preliminary data.</text>
</comment>
<dbReference type="InterPro" id="IPR042095">
    <property type="entry name" value="SUMF_sf"/>
</dbReference>
<dbReference type="GO" id="GO:0120147">
    <property type="term" value="F:formylglycine-generating oxidase activity"/>
    <property type="evidence" value="ECO:0007669"/>
    <property type="project" value="TreeGrafter"/>
</dbReference>
<dbReference type="Pfam" id="PF13414">
    <property type="entry name" value="TPR_11"/>
    <property type="match status" value="1"/>
</dbReference>
<dbReference type="SUPFAM" id="SSF56436">
    <property type="entry name" value="C-type lectin-like"/>
    <property type="match status" value="1"/>
</dbReference>
<reference evidence="4 5" key="1">
    <citation type="journal article" date="2013" name="BMC Microbiol.">
        <title>Identification of the type II cytochrome c maturation pathway in anammox bacteria by comparative genomics.</title>
        <authorList>
            <person name="Ferousi C."/>
            <person name="Speth D.R."/>
            <person name="Reimann J."/>
            <person name="Op den Camp H.J."/>
            <person name="Allen J.W."/>
            <person name="Keltjens J.T."/>
            <person name="Jetten M.S."/>
        </authorList>
    </citation>
    <scope>NUCLEOTIDE SEQUENCE [LARGE SCALE GENOMIC DNA]</scope>
    <source>
        <strain evidence="4">RU1</strain>
    </source>
</reference>
<feature type="domain" description="Sulfatase-modifying factor enzyme-like" evidence="3">
    <location>
        <begin position="268"/>
        <end position="506"/>
    </location>
</feature>
<proteinExistence type="predicted"/>